<dbReference type="InterPro" id="IPR011990">
    <property type="entry name" value="TPR-like_helical_dom_sf"/>
</dbReference>
<feature type="region of interest" description="Disordered" evidence="2">
    <location>
        <begin position="210"/>
        <end position="275"/>
    </location>
</feature>
<dbReference type="PROSITE" id="PS50005">
    <property type="entry name" value="TPR"/>
    <property type="match status" value="1"/>
</dbReference>
<organism evidence="3 4">
    <name type="scientific">Altererythrobacter epoxidivorans</name>
    <dbReference type="NCBI Taxonomy" id="361183"/>
    <lineage>
        <taxon>Bacteria</taxon>
        <taxon>Pseudomonadati</taxon>
        <taxon>Pseudomonadota</taxon>
        <taxon>Alphaproteobacteria</taxon>
        <taxon>Sphingomonadales</taxon>
        <taxon>Erythrobacteraceae</taxon>
        <taxon>Altererythrobacter</taxon>
    </lineage>
</organism>
<evidence type="ECO:0000256" key="1">
    <source>
        <dbReference type="PROSITE-ProRule" id="PRU00339"/>
    </source>
</evidence>
<dbReference type="Proteomes" id="UP000057938">
    <property type="component" value="Chromosome"/>
</dbReference>
<sequence length="290" mass="30610">MNTSIRIATIALTALSLSGCQSFTSALGFGPKDGGARAEASQSVFGSEELERGRQALKAGYPANAIQQFRLAALDEKSAPDAFNGLGVAYAKLGRADLAERYFQMAVSLDGTNPKYAANLQRFYDSPLGNSARALAMREKETEAKLADLAASAEQQGLLDDASEVAPRSAAAIAKPAALLTRTSKREIILRTAPASGPIGSLATVITRMSSTDSKTPAKVAEANQAGTDEQAQDAERKTSSKQITMSKGASDKNYPVRISLISPASQKKQRPARAAYPLRVALNSSQIEE</sequence>
<dbReference type="Gene3D" id="1.25.40.10">
    <property type="entry name" value="Tetratricopeptide repeat domain"/>
    <property type="match status" value="1"/>
</dbReference>
<keyword evidence="1" id="KW-0802">TPR repeat</keyword>
<dbReference type="SMART" id="SM00028">
    <property type="entry name" value="TPR"/>
    <property type="match status" value="1"/>
</dbReference>
<protein>
    <submittedName>
        <fullName evidence="3">Uncharacterized protein</fullName>
    </submittedName>
</protein>
<evidence type="ECO:0000256" key="2">
    <source>
        <dbReference type="SAM" id="MobiDB-lite"/>
    </source>
</evidence>
<dbReference type="RefSeq" id="WP_061924991.1">
    <property type="nucleotide sequence ID" value="NZ_CP012669.1"/>
</dbReference>
<dbReference type="SUPFAM" id="SSF48452">
    <property type="entry name" value="TPR-like"/>
    <property type="match status" value="1"/>
</dbReference>
<proteinExistence type="predicted"/>
<evidence type="ECO:0000313" key="3">
    <source>
        <dbReference type="EMBL" id="ALE16864.1"/>
    </source>
</evidence>
<dbReference type="KEGG" id="aep:AMC99_01572"/>
<dbReference type="PATRIC" id="fig|361183.4.peg.1545"/>
<dbReference type="EMBL" id="CP012669">
    <property type="protein sequence ID" value="ALE16864.1"/>
    <property type="molecule type" value="Genomic_DNA"/>
</dbReference>
<accession>A0A0M4M8B2</accession>
<feature type="repeat" description="TPR" evidence="1">
    <location>
        <begin position="80"/>
        <end position="113"/>
    </location>
</feature>
<dbReference type="PROSITE" id="PS51257">
    <property type="entry name" value="PROKAR_LIPOPROTEIN"/>
    <property type="match status" value="1"/>
</dbReference>
<keyword evidence="4" id="KW-1185">Reference proteome</keyword>
<dbReference type="STRING" id="361183.AMC99_01572"/>
<name>A0A0M4M8B2_9SPHN</name>
<evidence type="ECO:0000313" key="4">
    <source>
        <dbReference type="Proteomes" id="UP000057938"/>
    </source>
</evidence>
<dbReference type="InterPro" id="IPR019734">
    <property type="entry name" value="TPR_rpt"/>
</dbReference>
<dbReference type="OrthoDB" id="7190835at2"/>
<gene>
    <name evidence="3" type="ORF">AMC99_01572</name>
</gene>
<reference evidence="3 4" key="1">
    <citation type="submission" date="2015-09" db="EMBL/GenBank/DDBJ databases">
        <title>Complete genome sequence of a benzo[a]pyrene-degrading bacterium Altererythrobacter epoxidivorans CGMCC 1.7731T.</title>
        <authorList>
            <person name="Li Z."/>
            <person name="Cheng H."/>
            <person name="Huo Y."/>
            <person name="Xu X."/>
        </authorList>
    </citation>
    <scope>NUCLEOTIDE SEQUENCE [LARGE SCALE GENOMIC DNA]</scope>
    <source>
        <strain evidence="3 4">CGMCC 1.7731</strain>
    </source>
</reference>
<dbReference type="AlphaFoldDB" id="A0A0M4M8B2"/>